<dbReference type="InterPro" id="IPR000477">
    <property type="entry name" value="RT_dom"/>
</dbReference>
<dbReference type="EMBL" id="WIXP02000002">
    <property type="protein sequence ID" value="KAF6215327.1"/>
    <property type="molecule type" value="Genomic_DNA"/>
</dbReference>
<dbReference type="GO" id="GO:0071897">
    <property type="term" value="P:DNA biosynthetic process"/>
    <property type="evidence" value="ECO:0007669"/>
    <property type="project" value="UniProtKB-ARBA"/>
</dbReference>
<feature type="domain" description="Reverse transcriptase" evidence="1">
    <location>
        <begin position="146"/>
        <end position="253"/>
    </location>
</feature>
<dbReference type="SUPFAM" id="SSF56672">
    <property type="entry name" value="DNA/RNA polymerases"/>
    <property type="match status" value="1"/>
</dbReference>
<dbReference type="AlphaFoldDB" id="A0A8S9Y284"/>
<accession>A0A8S9Y284</accession>
<dbReference type="Proteomes" id="UP000466442">
    <property type="component" value="Unassembled WGS sequence"/>
</dbReference>
<evidence type="ECO:0000313" key="2">
    <source>
        <dbReference type="EMBL" id="KAF6215327.1"/>
    </source>
</evidence>
<name>A0A8S9Y284_APOLU</name>
<dbReference type="PANTHER" id="PTHR19446">
    <property type="entry name" value="REVERSE TRANSCRIPTASES"/>
    <property type="match status" value="1"/>
</dbReference>
<evidence type="ECO:0000259" key="1">
    <source>
        <dbReference type="Pfam" id="PF00078"/>
    </source>
</evidence>
<gene>
    <name evidence="2" type="ORF">GE061_010079</name>
</gene>
<protein>
    <recommendedName>
        <fullName evidence="1">Reverse transcriptase domain-containing protein</fullName>
    </recommendedName>
</protein>
<dbReference type="InterPro" id="IPR043502">
    <property type="entry name" value="DNA/RNA_pol_sf"/>
</dbReference>
<sequence>MMPWGPIYKAAAGKQRTPLEVTTVKRTDGTLTDGLCDTLTLIMDTCVPSEEVPPTSFHEGIRTQAENYAGEIDDVPFAIQEVRAVVKEFESGKSPGEDGFTSEILAGVFGILPGSLTFIFSRCLGEGIFPNRWKKSDIVLTTKPGKKGSMDPSKYRPISLLPIMAKTLEKLMINRIMYDLRKRGKLSERQYGFIPQKSTIDALKAVRDAARGCLDRKEYGAMVSLDVRGAFNGAWWPAILKRLAEMGCPERWAWESNLQFNPEKTQVLRIGRRQIQRELAVYLLGSRLALVSELRYLGVYFESSLRWNSHVAYICKKATQLINVLARSAKMYWGLGSEALRVIYRGAIVPIMTYAITVWVDALDVWRNVAALRRVQRLMLLRIIKGVRTISYDACCVIAGERPIEMEAREIANIQKTMAEGEQVDRPLPPVDWPHPARIIDVEKAFEGDADPTYAVYTDGNAGRP</sequence>
<dbReference type="Pfam" id="PF00078">
    <property type="entry name" value="RVT_1"/>
    <property type="match status" value="1"/>
</dbReference>
<dbReference type="CDD" id="cd01650">
    <property type="entry name" value="RT_nLTR_like"/>
    <property type="match status" value="1"/>
</dbReference>
<organism evidence="2 3">
    <name type="scientific">Apolygus lucorum</name>
    <name type="common">Small green plant bug</name>
    <name type="synonym">Lygocoris lucorum</name>
    <dbReference type="NCBI Taxonomy" id="248454"/>
    <lineage>
        <taxon>Eukaryota</taxon>
        <taxon>Metazoa</taxon>
        <taxon>Ecdysozoa</taxon>
        <taxon>Arthropoda</taxon>
        <taxon>Hexapoda</taxon>
        <taxon>Insecta</taxon>
        <taxon>Pterygota</taxon>
        <taxon>Neoptera</taxon>
        <taxon>Paraneoptera</taxon>
        <taxon>Hemiptera</taxon>
        <taxon>Heteroptera</taxon>
        <taxon>Panheteroptera</taxon>
        <taxon>Cimicomorpha</taxon>
        <taxon>Miridae</taxon>
        <taxon>Mirini</taxon>
        <taxon>Apolygus</taxon>
    </lineage>
</organism>
<comment type="caution">
    <text evidence="2">The sequence shown here is derived from an EMBL/GenBank/DDBJ whole genome shotgun (WGS) entry which is preliminary data.</text>
</comment>
<dbReference type="OrthoDB" id="6624020at2759"/>
<keyword evidence="3" id="KW-1185">Reference proteome</keyword>
<evidence type="ECO:0000313" key="3">
    <source>
        <dbReference type="Proteomes" id="UP000466442"/>
    </source>
</evidence>
<reference evidence="2" key="1">
    <citation type="journal article" date="2021" name="Mol. Ecol. Resour.">
        <title>Apolygus lucorum genome provides insights into omnivorousness and mesophyll feeding.</title>
        <authorList>
            <person name="Liu Y."/>
            <person name="Liu H."/>
            <person name="Wang H."/>
            <person name="Huang T."/>
            <person name="Liu B."/>
            <person name="Yang B."/>
            <person name="Yin L."/>
            <person name="Li B."/>
            <person name="Zhang Y."/>
            <person name="Zhang S."/>
            <person name="Jiang F."/>
            <person name="Zhang X."/>
            <person name="Ren Y."/>
            <person name="Wang B."/>
            <person name="Wang S."/>
            <person name="Lu Y."/>
            <person name="Wu K."/>
            <person name="Fan W."/>
            <person name="Wang G."/>
        </authorList>
    </citation>
    <scope>NUCLEOTIDE SEQUENCE</scope>
    <source>
        <strain evidence="2">12Hb</strain>
    </source>
</reference>
<proteinExistence type="predicted"/>